<dbReference type="STRING" id="1121409.SAMN02745124_03243"/>
<dbReference type="Proteomes" id="UP000184139">
    <property type="component" value="Unassembled WGS sequence"/>
</dbReference>
<gene>
    <name evidence="1" type="ORF">SAMN02745124_03243</name>
</gene>
<dbReference type="AlphaFoldDB" id="A0A1M5XQ76"/>
<dbReference type="RefSeq" id="WP_073377632.1">
    <property type="nucleotide sequence ID" value="NZ_FQXS01000022.1"/>
</dbReference>
<evidence type="ECO:0000313" key="1">
    <source>
        <dbReference type="EMBL" id="SHI01909.1"/>
    </source>
</evidence>
<dbReference type="EMBL" id="FQXS01000022">
    <property type="protein sequence ID" value="SHI01909.1"/>
    <property type="molecule type" value="Genomic_DNA"/>
</dbReference>
<sequence>MEYSNKELAKLLGINLAKQRRHAREFLGVDPEAGQSSGKERMLTLEDAFIVYLCGLAVNHHSVPLEEAKRMSRILPEWLVSVGYFPIDDYLKNRGKESWSEIEFDDGTVTGYPVGETNWTLCVTKTAKGYRLIAKGAGKDGHEWLNREKKISYVIEHYNLVRLCDDDPGWEERNIHTSFIPVYPTLKEFAEKIGINKKG</sequence>
<keyword evidence="2" id="KW-1185">Reference proteome</keyword>
<evidence type="ECO:0000313" key="2">
    <source>
        <dbReference type="Proteomes" id="UP000184139"/>
    </source>
</evidence>
<name>A0A1M5XQ76_9BACT</name>
<reference evidence="1 2" key="1">
    <citation type="submission" date="2016-11" db="EMBL/GenBank/DDBJ databases">
        <authorList>
            <person name="Jaros S."/>
            <person name="Januszkiewicz K."/>
            <person name="Wedrychowicz H."/>
        </authorList>
    </citation>
    <scope>NUCLEOTIDE SEQUENCE [LARGE SCALE GENOMIC DNA]</scope>
    <source>
        <strain evidence="1 2">DSM 9705</strain>
    </source>
</reference>
<proteinExistence type="predicted"/>
<accession>A0A1M5XQ76</accession>
<organism evidence="1 2">
    <name type="scientific">Desulfofustis glycolicus DSM 9705</name>
    <dbReference type="NCBI Taxonomy" id="1121409"/>
    <lineage>
        <taxon>Bacteria</taxon>
        <taxon>Pseudomonadati</taxon>
        <taxon>Thermodesulfobacteriota</taxon>
        <taxon>Desulfobulbia</taxon>
        <taxon>Desulfobulbales</taxon>
        <taxon>Desulfocapsaceae</taxon>
        <taxon>Desulfofustis</taxon>
    </lineage>
</organism>
<protein>
    <submittedName>
        <fullName evidence="1">Uncharacterized protein</fullName>
    </submittedName>
</protein>